<reference evidence="7 8" key="1">
    <citation type="journal article" date="2019" name="Commun. Biol.">
        <title>The bagworm genome reveals a unique fibroin gene that provides high tensile strength.</title>
        <authorList>
            <person name="Kono N."/>
            <person name="Nakamura H."/>
            <person name="Ohtoshi R."/>
            <person name="Tomita M."/>
            <person name="Numata K."/>
            <person name="Arakawa K."/>
        </authorList>
    </citation>
    <scope>NUCLEOTIDE SEQUENCE [LARGE SCALE GENOMIC DNA]</scope>
</reference>
<dbReference type="InterPro" id="IPR043970">
    <property type="entry name" value="FUZ/MON1/HPS1_longin_3"/>
</dbReference>
<keyword evidence="8" id="KW-1185">Reference proteome</keyword>
<evidence type="ECO:0000259" key="6">
    <source>
        <dbReference type="Pfam" id="PF19038"/>
    </source>
</evidence>
<evidence type="ECO:0000313" key="7">
    <source>
        <dbReference type="EMBL" id="GBP79044.1"/>
    </source>
</evidence>
<dbReference type="PANTHER" id="PTHR13559">
    <property type="entry name" value="INTRACELLULAR TRAFFIC PROTEIN-RELATED"/>
    <property type="match status" value="1"/>
</dbReference>
<dbReference type="Pfam" id="PF19038">
    <property type="entry name" value="Fuz_longin_3"/>
    <property type="match status" value="1"/>
</dbReference>
<dbReference type="Pfam" id="PF19037">
    <property type="entry name" value="Fuz_longin_2"/>
    <property type="match status" value="1"/>
</dbReference>
<sequence>MKASQWSKIGTQEAIGMGQRALNQAHCILRKKYRAAEFRTPRFVVFITLIGIVQGGLECDLELLLSTVYDAMIFYIGKKELENLKNIDQIKRELRQCYPILDSLVESLDPTAVNSGHPTLVLDLIECLLCPQAQQLQQVLDNYTETIGGRWACLSIYGRVAATSSDWCQLDPREARLLVLISIQDGAPLRETPVFLPYMSPNVAYRAVTCKLLADVYIVVVCGPTPPLSQIDELVLACWENYAPLIKEAKLIHPRNIPESVKFESCVLGVLVVNISSRKCVFSCVINSRGKPTTHRLDTLRSFYVKIARDVAPELNTSSKESTETLEGVLESYWCSEYHKCHARRSGNVLCCALYAATVPTHTMRLSSYDRAEPRGTARNCDRAVQDRSKQLVLSTSPRDTARCAPTRALELEPRGTARFKFYKPVPTCSIDPRELRRIDT</sequence>
<proteinExistence type="inferred from homology"/>
<evidence type="ECO:0000256" key="3">
    <source>
        <dbReference type="ARBA" id="ARBA00022490"/>
    </source>
</evidence>
<evidence type="ECO:0000259" key="5">
    <source>
        <dbReference type="Pfam" id="PF19037"/>
    </source>
</evidence>
<protein>
    <submittedName>
        <fullName evidence="7">Protein fuzzy</fullName>
    </submittedName>
</protein>
<keyword evidence="4" id="KW-0206">Cytoskeleton</keyword>
<feature type="domain" description="FUZ/MON1/HPS1 third Longin" evidence="6">
    <location>
        <begin position="267"/>
        <end position="367"/>
    </location>
</feature>
<evidence type="ECO:0000256" key="1">
    <source>
        <dbReference type="ARBA" id="ARBA00004245"/>
    </source>
</evidence>
<comment type="similarity">
    <text evidence="2">Belongs to the fuzzy family.</text>
</comment>
<dbReference type="OrthoDB" id="74835at2759"/>
<dbReference type="GO" id="GO:1905515">
    <property type="term" value="P:non-motile cilium assembly"/>
    <property type="evidence" value="ECO:0007669"/>
    <property type="project" value="TreeGrafter"/>
</dbReference>
<dbReference type="STRING" id="151549.A0A4C1YW55"/>
<gene>
    <name evidence="7" type="primary">fuz</name>
    <name evidence="7" type="ORF">EVAR_59961_1</name>
</gene>
<evidence type="ECO:0000313" key="8">
    <source>
        <dbReference type="Proteomes" id="UP000299102"/>
    </source>
</evidence>
<dbReference type="InterPro" id="IPR043971">
    <property type="entry name" value="FUZ/MON1/HPS1_longin_2"/>
</dbReference>
<organism evidence="7 8">
    <name type="scientific">Eumeta variegata</name>
    <name type="common">Bagworm moth</name>
    <name type="synonym">Eumeta japonica</name>
    <dbReference type="NCBI Taxonomy" id="151549"/>
    <lineage>
        <taxon>Eukaryota</taxon>
        <taxon>Metazoa</taxon>
        <taxon>Ecdysozoa</taxon>
        <taxon>Arthropoda</taxon>
        <taxon>Hexapoda</taxon>
        <taxon>Insecta</taxon>
        <taxon>Pterygota</taxon>
        <taxon>Neoptera</taxon>
        <taxon>Endopterygota</taxon>
        <taxon>Lepidoptera</taxon>
        <taxon>Glossata</taxon>
        <taxon>Ditrysia</taxon>
        <taxon>Tineoidea</taxon>
        <taxon>Psychidae</taxon>
        <taxon>Oiketicinae</taxon>
        <taxon>Eumeta</taxon>
    </lineage>
</organism>
<dbReference type="EMBL" id="BGZK01001398">
    <property type="protein sequence ID" value="GBP79044.1"/>
    <property type="molecule type" value="Genomic_DNA"/>
</dbReference>
<dbReference type="PANTHER" id="PTHR13559:SF1">
    <property type="entry name" value="PROTEIN FUZZY HOMOLOG"/>
    <property type="match status" value="1"/>
</dbReference>
<name>A0A4C1YW55_EUMVA</name>
<dbReference type="InterPro" id="IPR026069">
    <property type="entry name" value="Fuzzy"/>
</dbReference>
<dbReference type="Proteomes" id="UP000299102">
    <property type="component" value="Unassembled WGS sequence"/>
</dbReference>
<feature type="domain" description="FUZ/MON1/HPS1 second Longin" evidence="5">
    <location>
        <begin position="152"/>
        <end position="239"/>
    </location>
</feature>
<evidence type="ECO:0000256" key="4">
    <source>
        <dbReference type="ARBA" id="ARBA00023212"/>
    </source>
</evidence>
<accession>A0A4C1YW55</accession>
<comment type="subcellular location">
    <subcellularLocation>
        <location evidence="1">Cytoplasm</location>
        <location evidence="1">Cytoskeleton</location>
    </subcellularLocation>
</comment>
<evidence type="ECO:0000256" key="2">
    <source>
        <dbReference type="ARBA" id="ARBA00008550"/>
    </source>
</evidence>
<dbReference type="GO" id="GO:0005856">
    <property type="term" value="C:cytoskeleton"/>
    <property type="evidence" value="ECO:0007669"/>
    <property type="project" value="UniProtKB-SubCell"/>
</dbReference>
<keyword evidence="3" id="KW-0963">Cytoplasm</keyword>
<dbReference type="AlphaFoldDB" id="A0A4C1YW55"/>
<comment type="caution">
    <text evidence="7">The sequence shown here is derived from an EMBL/GenBank/DDBJ whole genome shotgun (WGS) entry which is preliminary data.</text>
</comment>
<dbReference type="GO" id="GO:0016192">
    <property type="term" value="P:vesicle-mediated transport"/>
    <property type="evidence" value="ECO:0007669"/>
    <property type="project" value="InterPro"/>
</dbReference>